<evidence type="ECO:0000256" key="1">
    <source>
        <dbReference type="SAM" id="Phobius"/>
    </source>
</evidence>
<evidence type="ECO:0000313" key="4">
    <source>
        <dbReference type="Proteomes" id="UP000078540"/>
    </source>
</evidence>
<sequence length="259" mass="30341">MNEFIKNNQNVLTRAGKGNATVLLDKNEYLNKMEQMLADKDIYSLRIIVSLIKPSIFTIAFLTFLIKNNNEARNQMENNFQLIDKLNGTYFEAGYQLASLDVVSLFINVPAELIIESIEKRWENIAKNTKIPKKEFFIAIKLISKPIYFFFNKKEYLFYKQVFGSPIDSPLSLIIANSLWKHSLTGISEIFNLLYERLQFTLKLIFTRNIPSCHKRGVIAYLFDKIFLLSHPKFHCKNIIYMIQILLRNSYPLPFIFSR</sequence>
<keyword evidence="4" id="KW-1185">Reference proteome</keyword>
<keyword evidence="1" id="KW-0812">Transmembrane</keyword>
<accession>A0A195AUI5</accession>
<gene>
    <name evidence="3" type="ORF">ALC53_13963</name>
</gene>
<dbReference type="InterPro" id="IPR058912">
    <property type="entry name" value="HTH_animal"/>
</dbReference>
<name>A0A195AUI5_9HYME</name>
<protein>
    <recommendedName>
        <fullName evidence="2">Helix-turn-helix domain-containing protein</fullName>
    </recommendedName>
</protein>
<feature type="transmembrane region" description="Helical" evidence="1">
    <location>
        <begin position="43"/>
        <end position="66"/>
    </location>
</feature>
<keyword evidence="1" id="KW-0472">Membrane</keyword>
<feature type="domain" description="Helix-turn-helix" evidence="2">
    <location>
        <begin position="204"/>
        <end position="258"/>
    </location>
</feature>
<evidence type="ECO:0000259" key="2">
    <source>
        <dbReference type="Pfam" id="PF26215"/>
    </source>
</evidence>
<organism evidence="3 4">
    <name type="scientific">Atta colombica</name>
    <dbReference type="NCBI Taxonomy" id="520822"/>
    <lineage>
        <taxon>Eukaryota</taxon>
        <taxon>Metazoa</taxon>
        <taxon>Ecdysozoa</taxon>
        <taxon>Arthropoda</taxon>
        <taxon>Hexapoda</taxon>
        <taxon>Insecta</taxon>
        <taxon>Pterygota</taxon>
        <taxon>Neoptera</taxon>
        <taxon>Endopterygota</taxon>
        <taxon>Hymenoptera</taxon>
        <taxon>Apocrita</taxon>
        <taxon>Aculeata</taxon>
        <taxon>Formicoidea</taxon>
        <taxon>Formicidae</taxon>
        <taxon>Myrmicinae</taxon>
        <taxon>Atta</taxon>
    </lineage>
</organism>
<dbReference type="STRING" id="520822.A0A195AUI5"/>
<proteinExistence type="predicted"/>
<evidence type="ECO:0000313" key="3">
    <source>
        <dbReference type="EMBL" id="KYM75898.1"/>
    </source>
</evidence>
<dbReference type="AlphaFoldDB" id="A0A195AUI5"/>
<dbReference type="Proteomes" id="UP000078540">
    <property type="component" value="Unassembled WGS sequence"/>
</dbReference>
<keyword evidence="1" id="KW-1133">Transmembrane helix</keyword>
<dbReference type="Pfam" id="PF26215">
    <property type="entry name" value="HTH_animal"/>
    <property type="match status" value="1"/>
</dbReference>
<dbReference type="EMBL" id="KQ976738">
    <property type="protein sequence ID" value="KYM75898.1"/>
    <property type="molecule type" value="Genomic_DNA"/>
</dbReference>
<reference evidence="3 4" key="1">
    <citation type="submission" date="2015-09" db="EMBL/GenBank/DDBJ databases">
        <title>Atta colombica WGS genome.</title>
        <authorList>
            <person name="Nygaard S."/>
            <person name="Hu H."/>
            <person name="Boomsma J."/>
            <person name="Zhang G."/>
        </authorList>
    </citation>
    <scope>NUCLEOTIDE SEQUENCE [LARGE SCALE GENOMIC DNA]</scope>
    <source>
        <strain evidence="3">Treedump-2</strain>
        <tissue evidence="3">Whole body</tissue>
    </source>
</reference>